<dbReference type="EMBL" id="BIXY01000024">
    <property type="protein sequence ID" value="GCF08443.1"/>
    <property type="molecule type" value="Genomic_DNA"/>
</dbReference>
<comment type="caution">
    <text evidence="1">The sequence shown here is derived from an EMBL/GenBank/DDBJ whole genome shotgun (WGS) entry which is preliminary data.</text>
</comment>
<dbReference type="AlphaFoldDB" id="A0A5A5TBP8"/>
<keyword evidence="2" id="KW-1185">Reference proteome</keyword>
<proteinExistence type="predicted"/>
<dbReference type="Proteomes" id="UP000322530">
    <property type="component" value="Unassembled WGS sequence"/>
</dbReference>
<dbReference type="OrthoDB" id="140951at2"/>
<protein>
    <recommendedName>
        <fullName evidence="3">ATP-grasp domain-containing protein</fullName>
    </recommendedName>
</protein>
<name>A0A5A5TBP8_9CHLR</name>
<evidence type="ECO:0000313" key="1">
    <source>
        <dbReference type="EMBL" id="GCF08443.1"/>
    </source>
</evidence>
<accession>A0A5A5TBP8</accession>
<dbReference type="RefSeq" id="WP_149401431.1">
    <property type="nucleotide sequence ID" value="NZ_BIXY01000024.1"/>
</dbReference>
<evidence type="ECO:0008006" key="3">
    <source>
        <dbReference type="Google" id="ProtNLM"/>
    </source>
</evidence>
<organism evidence="1 2">
    <name type="scientific">Dictyobacter arantiisoli</name>
    <dbReference type="NCBI Taxonomy" id="2014874"/>
    <lineage>
        <taxon>Bacteria</taxon>
        <taxon>Bacillati</taxon>
        <taxon>Chloroflexota</taxon>
        <taxon>Ktedonobacteria</taxon>
        <taxon>Ktedonobacterales</taxon>
        <taxon>Dictyobacteraceae</taxon>
        <taxon>Dictyobacter</taxon>
    </lineage>
</organism>
<gene>
    <name evidence="1" type="ORF">KDI_20070</name>
</gene>
<evidence type="ECO:0000313" key="2">
    <source>
        <dbReference type="Proteomes" id="UP000322530"/>
    </source>
</evidence>
<reference evidence="1 2" key="1">
    <citation type="submission" date="2019-01" db="EMBL/GenBank/DDBJ databases">
        <title>Draft genome sequence of Dictyobacter sp. Uno17.</title>
        <authorList>
            <person name="Wang C.M."/>
            <person name="Zheng Y."/>
            <person name="Sakai Y."/>
            <person name="Abe K."/>
            <person name="Yokota A."/>
            <person name="Yabe S."/>
        </authorList>
    </citation>
    <scope>NUCLEOTIDE SEQUENCE [LARGE SCALE GENOMIC DNA]</scope>
    <source>
        <strain evidence="1 2">Uno17</strain>
    </source>
</reference>
<sequence length="488" mass="54969">MEQLSVQINDTSLFATALPRQLGIAFHNIGSGVLRASNPEIILKIKAHYGERCGHIPWQCDHVRLLVTEHTPAAQEQIAYQSQLFGKQMQAATIEELIRDQQDLSLEQAALIVPYINVPEDESWLQQMLPAESWGLPGQMVSILKNKADFYCLLDDYALPDFQAPDYRIAPITNLIQQASDFLKEIAELYRETNLTQYPLGIMLRAAESDGNYGCCLLYQRGAVITLVPNGDVSLTSDYMRWPAALAAAQQHLLATMDISKETRIVLSRYIEFADSPGMSMVIMQGQIASLRWNGQIQKEGSKACVGTTTYQPQNALIAQLRQEYEDQTIACFEQLLRLTARKCQVEFNSLCGLANIDIMLPGPLEEELLKQRGQKATLYIAECNPRWTNYTDAIMSILGANREIPTINTMRATIQRELQAFDKYELPATVDPRRLRDRIAEADEKLKYHGTRIICRMPKNPLGVIFAGDVAHAQRELIHIIQELATS</sequence>